<gene>
    <name evidence="2" type="ORF">CALMAC_LOCUS1580</name>
</gene>
<dbReference type="Proteomes" id="UP000410492">
    <property type="component" value="Unassembled WGS sequence"/>
</dbReference>
<feature type="transmembrane region" description="Helical" evidence="1">
    <location>
        <begin position="20"/>
        <end position="41"/>
    </location>
</feature>
<proteinExistence type="predicted"/>
<dbReference type="EMBL" id="CAACVG010001864">
    <property type="protein sequence ID" value="VEN35772.1"/>
    <property type="molecule type" value="Genomic_DNA"/>
</dbReference>
<keyword evidence="1" id="KW-0812">Transmembrane</keyword>
<evidence type="ECO:0000313" key="2">
    <source>
        <dbReference type="EMBL" id="VEN35772.1"/>
    </source>
</evidence>
<keyword evidence="1" id="KW-1133">Transmembrane helix</keyword>
<keyword evidence="3" id="KW-1185">Reference proteome</keyword>
<keyword evidence="1" id="KW-0472">Membrane</keyword>
<dbReference type="AlphaFoldDB" id="A0A653BJQ5"/>
<evidence type="ECO:0000313" key="3">
    <source>
        <dbReference type="Proteomes" id="UP000410492"/>
    </source>
</evidence>
<sequence length="115" mass="12897">MDLDAVQIFKTDEFYVMYASLYVNFASYAIGVIFGSFYYEYKNLKIESNVRNNIIWACFSFILPAFLIYMCTLQYSVLWAAIIGPFAKPTISLCLAIGILGMTFGLGGKHVLTAA</sequence>
<evidence type="ECO:0000256" key="1">
    <source>
        <dbReference type="SAM" id="Phobius"/>
    </source>
</evidence>
<name>A0A653BJQ5_CALMS</name>
<reference evidence="2 3" key="1">
    <citation type="submission" date="2019-01" db="EMBL/GenBank/DDBJ databases">
        <authorList>
            <person name="Sayadi A."/>
        </authorList>
    </citation>
    <scope>NUCLEOTIDE SEQUENCE [LARGE SCALE GENOMIC DNA]</scope>
</reference>
<protein>
    <submittedName>
        <fullName evidence="2">Uncharacterized protein</fullName>
    </submittedName>
</protein>
<feature type="transmembrane region" description="Helical" evidence="1">
    <location>
        <begin position="53"/>
        <end position="78"/>
    </location>
</feature>
<organism evidence="2 3">
    <name type="scientific">Callosobruchus maculatus</name>
    <name type="common">Southern cowpea weevil</name>
    <name type="synonym">Pulse bruchid</name>
    <dbReference type="NCBI Taxonomy" id="64391"/>
    <lineage>
        <taxon>Eukaryota</taxon>
        <taxon>Metazoa</taxon>
        <taxon>Ecdysozoa</taxon>
        <taxon>Arthropoda</taxon>
        <taxon>Hexapoda</taxon>
        <taxon>Insecta</taxon>
        <taxon>Pterygota</taxon>
        <taxon>Neoptera</taxon>
        <taxon>Endopterygota</taxon>
        <taxon>Coleoptera</taxon>
        <taxon>Polyphaga</taxon>
        <taxon>Cucujiformia</taxon>
        <taxon>Chrysomeloidea</taxon>
        <taxon>Chrysomelidae</taxon>
        <taxon>Bruchinae</taxon>
        <taxon>Bruchini</taxon>
        <taxon>Callosobruchus</taxon>
    </lineage>
</organism>
<dbReference type="OrthoDB" id="10265389at2759"/>
<accession>A0A653BJQ5</accession>
<feature type="transmembrane region" description="Helical" evidence="1">
    <location>
        <begin position="90"/>
        <end position="112"/>
    </location>
</feature>